<evidence type="ECO:0000313" key="2">
    <source>
        <dbReference type="EnsemblMetazoa" id="AFAF006855-PA"/>
    </source>
</evidence>
<feature type="signal peptide" evidence="1">
    <location>
        <begin position="1"/>
        <end position="18"/>
    </location>
</feature>
<keyword evidence="3" id="KW-1185">Reference proteome</keyword>
<evidence type="ECO:0000256" key="1">
    <source>
        <dbReference type="SAM" id="SignalP"/>
    </source>
</evidence>
<accession>A0A182QBI0</accession>
<protein>
    <recommendedName>
        <fullName evidence="4">Secreted protein</fullName>
    </recommendedName>
</protein>
<evidence type="ECO:0008006" key="4">
    <source>
        <dbReference type="Google" id="ProtNLM"/>
    </source>
</evidence>
<keyword evidence="1" id="KW-0732">Signal</keyword>
<organism evidence="2 3">
    <name type="scientific">Anopheles farauti</name>
    <dbReference type="NCBI Taxonomy" id="69004"/>
    <lineage>
        <taxon>Eukaryota</taxon>
        <taxon>Metazoa</taxon>
        <taxon>Ecdysozoa</taxon>
        <taxon>Arthropoda</taxon>
        <taxon>Hexapoda</taxon>
        <taxon>Insecta</taxon>
        <taxon>Pterygota</taxon>
        <taxon>Neoptera</taxon>
        <taxon>Endopterygota</taxon>
        <taxon>Diptera</taxon>
        <taxon>Nematocera</taxon>
        <taxon>Culicoidea</taxon>
        <taxon>Culicidae</taxon>
        <taxon>Anophelinae</taxon>
        <taxon>Anopheles</taxon>
    </lineage>
</organism>
<feature type="chain" id="PRO_5008132658" description="Secreted protein" evidence="1">
    <location>
        <begin position="19"/>
        <end position="112"/>
    </location>
</feature>
<sequence length="112" mass="11457">MPHGLALLASTLISFTSLGPVPDGSDTDEGVRFSGPLLDVLEAGEAPGGGAVCGWWLAVVRLSGANGGPLPEAFDISGLILTGNPLWAPIVAPNVRWYDSSSDTSGEPGARW</sequence>
<reference evidence="2" key="2">
    <citation type="submission" date="2020-05" db="UniProtKB">
        <authorList>
            <consortium name="EnsemblMetazoa"/>
        </authorList>
    </citation>
    <scope>IDENTIFICATION</scope>
    <source>
        <strain evidence="2">FAR1</strain>
    </source>
</reference>
<dbReference type="VEuPathDB" id="VectorBase:AFAF006855"/>
<name>A0A182QBI0_9DIPT</name>
<dbReference type="EnsemblMetazoa" id="AFAF006855-RA">
    <property type="protein sequence ID" value="AFAF006855-PA"/>
    <property type="gene ID" value="AFAF006855"/>
</dbReference>
<evidence type="ECO:0000313" key="3">
    <source>
        <dbReference type="Proteomes" id="UP000075886"/>
    </source>
</evidence>
<dbReference type="AlphaFoldDB" id="A0A182QBI0"/>
<reference evidence="3" key="1">
    <citation type="submission" date="2014-01" db="EMBL/GenBank/DDBJ databases">
        <title>The Genome Sequence of Anopheles farauti FAR1 (V2).</title>
        <authorList>
            <consortium name="The Broad Institute Genomics Platform"/>
            <person name="Neafsey D.E."/>
            <person name="Besansky N."/>
            <person name="Howell P."/>
            <person name="Walton C."/>
            <person name="Young S.K."/>
            <person name="Zeng Q."/>
            <person name="Gargeya S."/>
            <person name="Fitzgerald M."/>
            <person name="Haas B."/>
            <person name="Abouelleil A."/>
            <person name="Allen A.W."/>
            <person name="Alvarado L."/>
            <person name="Arachchi H.M."/>
            <person name="Berlin A.M."/>
            <person name="Chapman S.B."/>
            <person name="Gainer-Dewar J."/>
            <person name="Goldberg J."/>
            <person name="Griggs A."/>
            <person name="Gujja S."/>
            <person name="Hansen M."/>
            <person name="Howarth C."/>
            <person name="Imamovic A."/>
            <person name="Ireland A."/>
            <person name="Larimer J."/>
            <person name="McCowan C."/>
            <person name="Murphy C."/>
            <person name="Pearson M."/>
            <person name="Poon T.W."/>
            <person name="Priest M."/>
            <person name="Roberts A."/>
            <person name="Saif S."/>
            <person name="Shea T."/>
            <person name="Sisk P."/>
            <person name="Sykes S."/>
            <person name="Wortman J."/>
            <person name="Nusbaum C."/>
            <person name="Birren B."/>
        </authorList>
    </citation>
    <scope>NUCLEOTIDE SEQUENCE [LARGE SCALE GENOMIC DNA]</scope>
    <source>
        <strain evidence="3">FAR1</strain>
    </source>
</reference>
<proteinExistence type="predicted"/>
<dbReference type="Proteomes" id="UP000075886">
    <property type="component" value="Unassembled WGS sequence"/>
</dbReference>
<dbReference type="EMBL" id="AXCN02000970">
    <property type="status" value="NOT_ANNOTATED_CDS"/>
    <property type="molecule type" value="Genomic_DNA"/>
</dbReference>